<evidence type="ECO:0000313" key="1">
    <source>
        <dbReference type="EMBL" id="KAF2737024.1"/>
    </source>
</evidence>
<proteinExistence type="predicted"/>
<organism evidence="1 2">
    <name type="scientific">Polyplosphaeria fusca</name>
    <dbReference type="NCBI Taxonomy" id="682080"/>
    <lineage>
        <taxon>Eukaryota</taxon>
        <taxon>Fungi</taxon>
        <taxon>Dikarya</taxon>
        <taxon>Ascomycota</taxon>
        <taxon>Pezizomycotina</taxon>
        <taxon>Dothideomycetes</taxon>
        <taxon>Pleosporomycetidae</taxon>
        <taxon>Pleosporales</taxon>
        <taxon>Tetraplosphaeriaceae</taxon>
        <taxon>Polyplosphaeria</taxon>
    </lineage>
</organism>
<reference evidence="1" key="1">
    <citation type="journal article" date="2020" name="Stud. Mycol.">
        <title>101 Dothideomycetes genomes: a test case for predicting lifestyles and emergence of pathogens.</title>
        <authorList>
            <person name="Haridas S."/>
            <person name="Albert R."/>
            <person name="Binder M."/>
            <person name="Bloem J."/>
            <person name="Labutti K."/>
            <person name="Salamov A."/>
            <person name="Andreopoulos B."/>
            <person name="Baker S."/>
            <person name="Barry K."/>
            <person name="Bills G."/>
            <person name="Bluhm B."/>
            <person name="Cannon C."/>
            <person name="Castanera R."/>
            <person name="Culley D."/>
            <person name="Daum C."/>
            <person name="Ezra D."/>
            <person name="Gonzalez J."/>
            <person name="Henrissat B."/>
            <person name="Kuo A."/>
            <person name="Liang C."/>
            <person name="Lipzen A."/>
            <person name="Lutzoni F."/>
            <person name="Magnuson J."/>
            <person name="Mondo S."/>
            <person name="Nolan M."/>
            <person name="Ohm R."/>
            <person name="Pangilinan J."/>
            <person name="Park H.-J."/>
            <person name="Ramirez L."/>
            <person name="Alfaro M."/>
            <person name="Sun H."/>
            <person name="Tritt A."/>
            <person name="Yoshinaga Y."/>
            <person name="Zwiers L.-H."/>
            <person name="Turgeon B."/>
            <person name="Goodwin S."/>
            <person name="Spatafora J."/>
            <person name="Crous P."/>
            <person name="Grigoriev I."/>
        </authorList>
    </citation>
    <scope>NUCLEOTIDE SEQUENCE</scope>
    <source>
        <strain evidence="1">CBS 125425</strain>
    </source>
</reference>
<keyword evidence="2" id="KW-1185">Reference proteome</keyword>
<evidence type="ECO:0000313" key="2">
    <source>
        <dbReference type="Proteomes" id="UP000799444"/>
    </source>
</evidence>
<accession>A0A9P4V3T2</accession>
<dbReference type="OrthoDB" id="3797798at2759"/>
<dbReference type="EMBL" id="ML996119">
    <property type="protein sequence ID" value="KAF2737024.1"/>
    <property type="molecule type" value="Genomic_DNA"/>
</dbReference>
<comment type="caution">
    <text evidence="1">The sequence shown here is derived from an EMBL/GenBank/DDBJ whole genome shotgun (WGS) entry which is preliminary data.</text>
</comment>
<dbReference type="Proteomes" id="UP000799444">
    <property type="component" value="Unassembled WGS sequence"/>
</dbReference>
<sequence>MVLTQKADWWLRIQSSFLVLSRTVSFCNSTWSFAALEKSLDTAMPVPNEDKHTIKGVAPDVKAIFPILRLPNELIGCVIEHIIGPVAYFNLCQTEITEPFPAECNSPYPPSAMNQSCTPGIVAGRNLCDMSGRPIIKYLPKSENAFIRSETELQLWQHTMKRFKDPFTMAATHLATRSDWPLPLTKLWNRSFKQHKLIPLAWNKTVSPGILDRVELDFSIDGFLQFFDVKVPPFDDPDLVFWHGKERGRCGAAFLQHTKELALVFGGTFLWDNPWTNADAVEADLCRLGGIPDLLLSFAWLRIRHIPVIRLEGNMQPWVRDLWQSRIDGDRNFKPDLQVLMTIGVREAETKDQDYDWQDHYPPRCQCKRSCQELVRSILGEE</sequence>
<gene>
    <name evidence="1" type="ORF">EJ04DRAFT_594510</name>
</gene>
<name>A0A9P4V3T2_9PLEO</name>
<dbReference type="AlphaFoldDB" id="A0A9P4V3T2"/>
<protein>
    <submittedName>
        <fullName evidence="1">Uncharacterized protein</fullName>
    </submittedName>
</protein>